<keyword evidence="19" id="KW-1185">Reference proteome</keyword>
<keyword evidence="4" id="KW-0479">Metal-binding</keyword>
<dbReference type="PROSITE" id="PS50880">
    <property type="entry name" value="TOPRIM"/>
    <property type="match status" value="1"/>
</dbReference>
<dbReference type="Gene3D" id="1.10.460.10">
    <property type="entry name" value="Topoisomerase I, domain 2"/>
    <property type="match status" value="1"/>
</dbReference>
<dbReference type="Pfam" id="PF01396">
    <property type="entry name" value="Zn_ribbon_Top1"/>
    <property type="match status" value="2"/>
</dbReference>
<dbReference type="FunFam" id="1.10.290.10:FF:000004">
    <property type="entry name" value="DNA topoisomerase 3"/>
    <property type="match status" value="1"/>
</dbReference>
<dbReference type="GO" id="GO:0003677">
    <property type="term" value="F:DNA binding"/>
    <property type="evidence" value="ECO:0007669"/>
    <property type="project" value="UniProtKB-KW"/>
</dbReference>
<evidence type="ECO:0000259" key="16">
    <source>
        <dbReference type="PROSITE" id="PS50880"/>
    </source>
</evidence>
<accession>A0A1I4QSW5</accession>
<dbReference type="InterPro" id="IPR034144">
    <property type="entry name" value="TOPRIM_TopoIII"/>
</dbReference>
<dbReference type="InterPro" id="IPR005738">
    <property type="entry name" value="TopoIII"/>
</dbReference>
<comment type="catalytic activity">
    <reaction evidence="1">
        <text>ATP-independent breakage of single-stranded DNA, followed by passage and rejoining.</text>
        <dbReference type="EC" id="5.6.2.1"/>
    </reaction>
</comment>
<evidence type="ECO:0000256" key="6">
    <source>
        <dbReference type="ARBA" id="ARBA00022771"/>
    </source>
</evidence>
<dbReference type="GO" id="GO:0006281">
    <property type="term" value="P:DNA repair"/>
    <property type="evidence" value="ECO:0007669"/>
    <property type="project" value="TreeGrafter"/>
</dbReference>
<dbReference type="PANTHER" id="PTHR11390:SF21">
    <property type="entry name" value="DNA TOPOISOMERASE 3-ALPHA"/>
    <property type="match status" value="1"/>
</dbReference>
<evidence type="ECO:0000313" key="18">
    <source>
        <dbReference type="EMBL" id="SFM43154.1"/>
    </source>
</evidence>
<dbReference type="SMART" id="SM00436">
    <property type="entry name" value="TOP1Bc"/>
    <property type="match status" value="1"/>
</dbReference>
<dbReference type="InterPro" id="IPR003601">
    <property type="entry name" value="Topo_IA_2"/>
</dbReference>
<dbReference type="Gene3D" id="3.30.65.10">
    <property type="entry name" value="Bacterial Topoisomerase I, domain 1"/>
    <property type="match status" value="2"/>
</dbReference>
<dbReference type="Gene3D" id="3.40.50.140">
    <property type="match status" value="1"/>
</dbReference>
<evidence type="ECO:0000256" key="12">
    <source>
        <dbReference type="ARBA" id="ARBA00030003"/>
    </source>
</evidence>
<sequence>MRLYIAEKPSLGRAIAAALPGPMEKGPGLLRCGSGKQAVVVSWCIGHLLEPAEPGHYDARWQKWRLQDLPMFPERWQVTPKASVVQQLRVLESLIRKADVIVHAGDPDREGQLLVDEVIRYCGASCPVERVLINDLTPSAVARALNTPRDNREFRRLSHSALARQRADWLYGINLSRFYTLSYQQQGNEGVYSVGRVQTPVLGLVVERDKTIANFEPKPYYRILAHVRELESAPGSPTFEARWLPDERFQDQLDDENRLLDKALADRIKADVEGRPGRITEARFRDRKERPPLPFSLSALQIEAGRLFRMGAKDVLDTAQSLYERHQLITYPRSDCRYLPEGHFEQRQSVIDAIGRVDSDLTEACTTADPSRRSSAWNDSKVDAHHAIIPTSRAAAKGRLSQAERKLYNLISRYYLMQFYPDAVHREGRLNLAIGEHQFRANETAIATPGWKRLEIRQRDGDPERTKPPLPRLDVEDPVLCDHADIKERQTKPPLHFTDATLLAAMTNIARFVSDDELRKTLRETDGLGTEATRAAIIETLFRRDYLVRDGRHIRSTDKGQTLINSLPVAITQPDMTAVWEATLEQIRQGDGDPRAFLGDLQQQIQAYIEAPAGKDAAQQDQDDFAVHCPKCRAPMRIRDGKFGRFHACTRYPDCKGTRPLEAQAPEDGTSQKPIPCPHCYSPLVRRRGPKGWFWGCSNFPGCRHTVNDQDGKPEL</sequence>
<dbReference type="NCBIfam" id="NF005829">
    <property type="entry name" value="PRK07726.1"/>
    <property type="match status" value="1"/>
</dbReference>
<dbReference type="GO" id="GO:0003917">
    <property type="term" value="F:DNA topoisomerase type I (single strand cut, ATP-independent) activity"/>
    <property type="evidence" value="ECO:0007669"/>
    <property type="project" value="UniProtKB-EC"/>
</dbReference>
<comment type="similarity">
    <text evidence="2">Belongs to the type IA topoisomerase family.</text>
</comment>
<dbReference type="GO" id="GO:0008270">
    <property type="term" value="F:zinc ion binding"/>
    <property type="evidence" value="ECO:0007669"/>
    <property type="project" value="UniProtKB-KW"/>
</dbReference>
<dbReference type="InterPro" id="IPR003602">
    <property type="entry name" value="Topo_IA_DNA-bd_dom"/>
</dbReference>
<protein>
    <recommendedName>
        <fullName evidence="3">DNA topoisomerase</fullName>
        <ecNumber evidence="3">5.6.2.1</ecNumber>
    </recommendedName>
    <alternativeName>
        <fullName evidence="15">Omega-protein</fullName>
    </alternativeName>
    <alternativeName>
        <fullName evidence="14">Relaxing enzyme</fullName>
    </alternativeName>
    <alternativeName>
        <fullName evidence="12">Swivelase</fullName>
    </alternativeName>
    <alternativeName>
        <fullName evidence="13">Untwisting enzyme</fullName>
    </alternativeName>
</protein>
<dbReference type="GO" id="GO:0043597">
    <property type="term" value="C:cytoplasmic replication fork"/>
    <property type="evidence" value="ECO:0007669"/>
    <property type="project" value="TreeGrafter"/>
</dbReference>
<dbReference type="PRINTS" id="PR00417">
    <property type="entry name" value="PRTPISMRASEI"/>
</dbReference>
<evidence type="ECO:0000256" key="13">
    <source>
        <dbReference type="ARBA" id="ARBA00031985"/>
    </source>
</evidence>
<keyword evidence="5" id="KW-0677">Repeat</keyword>
<dbReference type="EMBL" id="FOUE01000003">
    <property type="protein sequence ID" value="SFM43154.1"/>
    <property type="molecule type" value="Genomic_DNA"/>
</dbReference>
<dbReference type="InterPro" id="IPR013824">
    <property type="entry name" value="Topo_IA_cen_sub1"/>
</dbReference>
<evidence type="ECO:0000256" key="8">
    <source>
        <dbReference type="ARBA" id="ARBA00022842"/>
    </source>
</evidence>
<evidence type="ECO:0000256" key="11">
    <source>
        <dbReference type="ARBA" id="ARBA00023235"/>
    </source>
</evidence>
<dbReference type="GO" id="GO:0006310">
    <property type="term" value="P:DNA recombination"/>
    <property type="evidence" value="ECO:0007669"/>
    <property type="project" value="TreeGrafter"/>
</dbReference>
<reference evidence="19" key="1">
    <citation type="submission" date="2016-10" db="EMBL/GenBank/DDBJ databases">
        <authorList>
            <person name="Varghese N."/>
            <person name="Submissions S."/>
        </authorList>
    </citation>
    <scope>NUCLEOTIDE SEQUENCE [LARGE SCALE GENOMIC DNA]</scope>
    <source>
        <strain evidence="19">CGMCC 1.7061</strain>
    </source>
</reference>
<dbReference type="InterPro" id="IPR006171">
    <property type="entry name" value="TOPRIM_dom"/>
</dbReference>
<evidence type="ECO:0000256" key="9">
    <source>
        <dbReference type="ARBA" id="ARBA00023029"/>
    </source>
</evidence>
<dbReference type="Proteomes" id="UP000198519">
    <property type="component" value="Unassembled WGS sequence"/>
</dbReference>
<dbReference type="InterPro" id="IPR013497">
    <property type="entry name" value="Topo_IA_cen"/>
</dbReference>
<evidence type="ECO:0000256" key="5">
    <source>
        <dbReference type="ARBA" id="ARBA00022737"/>
    </source>
</evidence>
<dbReference type="InterPro" id="IPR023406">
    <property type="entry name" value="Topo_IA_AS"/>
</dbReference>
<evidence type="ECO:0000256" key="10">
    <source>
        <dbReference type="ARBA" id="ARBA00023125"/>
    </source>
</evidence>
<evidence type="ECO:0000313" key="19">
    <source>
        <dbReference type="Proteomes" id="UP000198519"/>
    </source>
</evidence>
<dbReference type="Pfam" id="PF01131">
    <property type="entry name" value="Topoisom_bac"/>
    <property type="match status" value="1"/>
</dbReference>
<dbReference type="InterPro" id="IPR023405">
    <property type="entry name" value="Topo_IA_core_domain"/>
</dbReference>
<dbReference type="CDD" id="cd03362">
    <property type="entry name" value="TOPRIM_TopoIA_TopoIII"/>
    <property type="match status" value="1"/>
</dbReference>
<dbReference type="InterPro" id="IPR000380">
    <property type="entry name" value="Topo_IA"/>
</dbReference>
<evidence type="ECO:0000256" key="4">
    <source>
        <dbReference type="ARBA" id="ARBA00022723"/>
    </source>
</evidence>
<keyword evidence="9" id="KW-0799">Topoisomerase</keyword>
<evidence type="ECO:0000256" key="14">
    <source>
        <dbReference type="ARBA" id="ARBA00032235"/>
    </source>
</evidence>
<dbReference type="EC" id="5.6.2.1" evidence="3"/>
<evidence type="ECO:0000256" key="2">
    <source>
        <dbReference type="ARBA" id="ARBA00009446"/>
    </source>
</evidence>
<feature type="domain" description="Topo IA-type catalytic" evidence="17">
    <location>
        <begin position="154"/>
        <end position="609"/>
    </location>
</feature>
<evidence type="ECO:0000256" key="1">
    <source>
        <dbReference type="ARBA" id="ARBA00000213"/>
    </source>
</evidence>
<dbReference type="Pfam" id="PF01751">
    <property type="entry name" value="Toprim"/>
    <property type="match status" value="1"/>
</dbReference>
<dbReference type="SMART" id="SM00437">
    <property type="entry name" value="TOP1Ac"/>
    <property type="match status" value="1"/>
</dbReference>
<dbReference type="Gene3D" id="2.70.20.10">
    <property type="entry name" value="Topoisomerase I, domain 3"/>
    <property type="match status" value="1"/>
</dbReference>
<dbReference type="Gene3D" id="1.10.290.10">
    <property type="entry name" value="Topoisomerase I, domain 4"/>
    <property type="match status" value="1"/>
</dbReference>
<keyword evidence="10" id="KW-0238">DNA-binding</keyword>
<gene>
    <name evidence="18" type="ORF">SAMN04487963_2562</name>
</gene>
<evidence type="ECO:0000256" key="7">
    <source>
        <dbReference type="ARBA" id="ARBA00022833"/>
    </source>
</evidence>
<dbReference type="PANTHER" id="PTHR11390">
    <property type="entry name" value="PROKARYOTIC DNA TOPOISOMERASE"/>
    <property type="match status" value="1"/>
</dbReference>
<dbReference type="AlphaFoldDB" id="A0A1I4QSW5"/>
<dbReference type="SMART" id="SM00493">
    <property type="entry name" value="TOPRIM"/>
    <property type="match status" value="1"/>
</dbReference>
<dbReference type="RefSeq" id="WP_092023106.1">
    <property type="nucleotide sequence ID" value="NZ_FOUE01000003.1"/>
</dbReference>
<proteinExistence type="inferred from homology"/>
<organism evidence="18 19">
    <name type="scientific">Marinobacter zhejiangensis</name>
    <dbReference type="NCBI Taxonomy" id="488535"/>
    <lineage>
        <taxon>Bacteria</taxon>
        <taxon>Pseudomonadati</taxon>
        <taxon>Pseudomonadota</taxon>
        <taxon>Gammaproteobacteria</taxon>
        <taxon>Pseudomonadales</taxon>
        <taxon>Marinobacteraceae</taxon>
        <taxon>Marinobacter</taxon>
    </lineage>
</organism>
<keyword evidence="6" id="KW-0863">Zinc-finger</keyword>
<dbReference type="GO" id="GO:0006265">
    <property type="term" value="P:DNA topological change"/>
    <property type="evidence" value="ECO:0007669"/>
    <property type="project" value="InterPro"/>
</dbReference>
<dbReference type="SUPFAM" id="SSF56712">
    <property type="entry name" value="Prokaryotic type I DNA topoisomerase"/>
    <property type="match status" value="1"/>
</dbReference>
<evidence type="ECO:0000256" key="3">
    <source>
        <dbReference type="ARBA" id="ARBA00012891"/>
    </source>
</evidence>
<feature type="domain" description="Toprim" evidence="16">
    <location>
        <begin position="1"/>
        <end position="137"/>
    </location>
</feature>
<dbReference type="InterPro" id="IPR013826">
    <property type="entry name" value="Topo_IA_cen_sub3"/>
</dbReference>
<dbReference type="CDD" id="cd00186">
    <property type="entry name" value="TOP1Ac"/>
    <property type="match status" value="1"/>
</dbReference>
<keyword evidence="8" id="KW-0460">Magnesium</keyword>
<dbReference type="PROSITE" id="PS00396">
    <property type="entry name" value="TOPO_IA_1"/>
    <property type="match status" value="1"/>
</dbReference>
<evidence type="ECO:0000259" key="17">
    <source>
        <dbReference type="PROSITE" id="PS52039"/>
    </source>
</evidence>
<dbReference type="NCBIfam" id="TIGR01056">
    <property type="entry name" value="topB"/>
    <property type="match status" value="1"/>
</dbReference>
<name>A0A1I4QSW5_9GAMM</name>
<dbReference type="InterPro" id="IPR013498">
    <property type="entry name" value="Topo_IA_Znf"/>
</dbReference>
<dbReference type="PROSITE" id="PS52039">
    <property type="entry name" value="TOPO_IA_2"/>
    <property type="match status" value="1"/>
</dbReference>
<dbReference type="STRING" id="488535.SAMN04487963_2562"/>
<evidence type="ECO:0000256" key="15">
    <source>
        <dbReference type="ARBA" id="ARBA00032877"/>
    </source>
</evidence>
<dbReference type="SUPFAM" id="SSF57783">
    <property type="entry name" value="Zinc beta-ribbon"/>
    <property type="match status" value="2"/>
</dbReference>
<keyword evidence="7" id="KW-0862">Zinc</keyword>
<dbReference type="OrthoDB" id="9803554at2"/>
<dbReference type="InterPro" id="IPR013825">
    <property type="entry name" value="Topo_IA_cen_sub2"/>
</dbReference>
<keyword evidence="11 18" id="KW-0413">Isomerase</keyword>